<dbReference type="Proteomes" id="UP000219632">
    <property type="component" value="Unassembled WGS sequence"/>
</dbReference>
<protein>
    <recommendedName>
        <fullName evidence="1">Mga helix-turn-helix domain-containing protein</fullName>
    </recommendedName>
</protein>
<evidence type="ECO:0000313" key="2">
    <source>
        <dbReference type="EMBL" id="PDK40915.1"/>
    </source>
</evidence>
<accession>A0ABX4IE17</accession>
<dbReference type="Pfam" id="PF05043">
    <property type="entry name" value="Mga"/>
    <property type="match status" value="1"/>
</dbReference>
<name>A0ABX4IE17_LISWE</name>
<reference evidence="2 3" key="1">
    <citation type="submission" date="2017-09" db="EMBL/GenBank/DDBJ databases">
        <title>Draft Genomes of 144 Listeria Monocytogenes isolates from foods.</title>
        <authorList>
            <person name="Wu C.H."/>
            <person name="Ng J."/>
            <person name="Kiang D."/>
            <person name="Chen C.-Y."/>
            <person name="Frink S."/>
            <person name="Lafrades M."/>
            <person name="Morales C."/>
            <person name="Park P."/>
            <person name="Zwick M."/>
        </authorList>
    </citation>
    <scope>NUCLEOTIDE SEQUENCE [LARGE SCALE GENOMIC DNA]</scope>
    <source>
        <strain evidence="2 3">CDPHFDLB-F14M01633.75-2</strain>
    </source>
</reference>
<dbReference type="InterPro" id="IPR007737">
    <property type="entry name" value="Mga_HTH"/>
</dbReference>
<organism evidence="2 3">
    <name type="scientific">Listeria welshimeri</name>
    <dbReference type="NCBI Taxonomy" id="1643"/>
    <lineage>
        <taxon>Bacteria</taxon>
        <taxon>Bacillati</taxon>
        <taxon>Bacillota</taxon>
        <taxon>Bacilli</taxon>
        <taxon>Bacillales</taxon>
        <taxon>Listeriaceae</taxon>
        <taxon>Listeria</taxon>
    </lineage>
</organism>
<sequence length="498" mass="58122">MNPNELARLFLKKSQLQKLIILEQMKLGNTSLVTLESILNCSKRQVTEVVKSLRIEINEAKSKYPYSIIQEGGILQFKPELKDYEYIELMNNFREKYISESSLFRVLLFVFEKRVFSIVDMANSLSYSESYTYKIIGKLKDFFNIMNVTIQLTKKTEILLEITGSESIIRMLHYLSVSFASKGNHWLFTTVTEEEELSLQLYIKPERYKILSPIGRSRMNYMLAVCDLGMKSGNKLEFLNKDVETIGELISKNKECTLYSNSKINNLIDNKILFNELIHLEFFANYFTQELRTKAEKEKLGQCLLSLKENKIVQSCINLLDGIKERFPIPDTIYNLLVYSLCNRLVVIHYLDLHRFMPLYKVPPLTSELECFVGKCIDQSLNSYSEQASYNKIKYSFTQIIAGYLSMLVPIAQKVYVEFFFRPEYKSIIENAIESSYNSKVIQIAEIYSEADIVISDTYGYKNEKYFYFKDVFDQNSWQELGAYLNHVISNNIIEKNN</sequence>
<dbReference type="RefSeq" id="WP_097350413.1">
    <property type="nucleotide sequence ID" value="NZ_JAERVU010000003.1"/>
</dbReference>
<keyword evidence="3" id="KW-1185">Reference proteome</keyword>
<comment type="caution">
    <text evidence="2">The sequence shown here is derived from an EMBL/GenBank/DDBJ whole genome shotgun (WGS) entry which is preliminary data.</text>
</comment>
<feature type="domain" description="Mga helix-turn-helix" evidence="1">
    <location>
        <begin position="90"/>
        <end position="174"/>
    </location>
</feature>
<gene>
    <name evidence="2" type="ORF">AFZ32_08330</name>
</gene>
<proteinExistence type="predicted"/>
<evidence type="ECO:0000259" key="1">
    <source>
        <dbReference type="Pfam" id="PF05043"/>
    </source>
</evidence>
<dbReference type="EMBL" id="NYPG01000004">
    <property type="protein sequence ID" value="PDK40915.1"/>
    <property type="molecule type" value="Genomic_DNA"/>
</dbReference>
<evidence type="ECO:0000313" key="3">
    <source>
        <dbReference type="Proteomes" id="UP000219632"/>
    </source>
</evidence>